<gene>
    <name evidence="1" type="ORF">LCGC14_0489240</name>
</gene>
<protein>
    <recommendedName>
        <fullName evidence="2">DUF115 domain-containing protein</fullName>
    </recommendedName>
</protein>
<dbReference type="AlphaFoldDB" id="A0A0F9S701"/>
<dbReference type="InterPro" id="IPR036715">
    <property type="entry name" value="A-2_3-sialylTrfase_sf"/>
</dbReference>
<reference evidence="1" key="1">
    <citation type="journal article" date="2015" name="Nature">
        <title>Complex archaea that bridge the gap between prokaryotes and eukaryotes.</title>
        <authorList>
            <person name="Spang A."/>
            <person name="Saw J.H."/>
            <person name="Jorgensen S.L."/>
            <person name="Zaremba-Niedzwiedzka K."/>
            <person name="Martijn J."/>
            <person name="Lind A.E."/>
            <person name="van Eijk R."/>
            <person name="Schleper C."/>
            <person name="Guy L."/>
            <person name="Ettema T.J."/>
        </authorList>
    </citation>
    <scope>NUCLEOTIDE SEQUENCE</scope>
</reference>
<proteinExistence type="predicted"/>
<comment type="caution">
    <text evidence="1">The sequence shown here is derived from an EMBL/GenBank/DDBJ whole genome shotgun (WGS) entry which is preliminary data.</text>
</comment>
<dbReference type="SUPFAM" id="SSF102414">
    <property type="entry name" value="Alpha-2,3/8-sialyltransferase CstII"/>
    <property type="match status" value="1"/>
</dbReference>
<dbReference type="EMBL" id="LAZR01000547">
    <property type="protein sequence ID" value="KKN64655.1"/>
    <property type="molecule type" value="Genomic_DNA"/>
</dbReference>
<dbReference type="Gene3D" id="3.90.1480.10">
    <property type="entry name" value="Alpha-2,3-sialyltransferase"/>
    <property type="match status" value="1"/>
</dbReference>
<evidence type="ECO:0000313" key="1">
    <source>
        <dbReference type="EMBL" id="KKN64655.1"/>
    </source>
</evidence>
<accession>A0A0F9S701</accession>
<sequence length="240" mass="27342">MKIDDSQVKGREKFPFGSEQLTNRFIHEVLPDRSWKGKSCFIAGGGPSLEDFNWSLLRGHRVIGVNRVYEKFDPTIIFSMDTRFLRWIINGKYGPEAAEKFAASNAYKVWLCTYNCTLPEKIFILRVWRSYSQGFRAFPATMNEGIGHGNNSGYGALNLAACLGASPIYLLGFDMKYAGEKTHWHEGHPVPHRPNTVQRFKQYFRMPAIKTKKMGIEVINLNPASALPCFPKKSFSEILH</sequence>
<name>A0A0F9S701_9ZZZZ</name>
<evidence type="ECO:0008006" key="2">
    <source>
        <dbReference type="Google" id="ProtNLM"/>
    </source>
</evidence>
<organism evidence="1">
    <name type="scientific">marine sediment metagenome</name>
    <dbReference type="NCBI Taxonomy" id="412755"/>
    <lineage>
        <taxon>unclassified sequences</taxon>
        <taxon>metagenomes</taxon>
        <taxon>ecological metagenomes</taxon>
    </lineage>
</organism>